<dbReference type="Pfam" id="PF12698">
    <property type="entry name" value="ABC2_membrane_3"/>
    <property type="match status" value="2"/>
</dbReference>
<dbReference type="FunFam" id="3.40.50.300:FF:000298">
    <property type="entry name" value="ATP-binding cassette sub-family A member 12"/>
    <property type="match status" value="1"/>
</dbReference>
<dbReference type="InterPro" id="IPR036872">
    <property type="entry name" value="CH_dom_sf"/>
</dbReference>
<dbReference type="Pfam" id="PF00402">
    <property type="entry name" value="Calponin"/>
    <property type="match status" value="2"/>
</dbReference>
<evidence type="ECO:0000256" key="15">
    <source>
        <dbReference type="SAM" id="Phobius"/>
    </source>
</evidence>
<keyword evidence="10 15" id="KW-0472">Membrane</keyword>
<dbReference type="FunFam" id="3.40.50.300:FF:001235">
    <property type="entry name" value="ATP binding cassette subfamily A member 7"/>
    <property type="match status" value="1"/>
</dbReference>
<feature type="transmembrane region" description="Helical" evidence="15">
    <location>
        <begin position="802"/>
        <end position="822"/>
    </location>
</feature>
<dbReference type="GO" id="GO:0031032">
    <property type="term" value="P:actomyosin structure organization"/>
    <property type="evidence" value="ECO:0007669"/>
    <property type="project" value="InterPro"/>
</dbReference>
<comment type="similarity">
    <text evidence="2 13">Belongs to the calponin family.</text>
</comment>
<dbReference type="SMART" id="SM00033">
    <property type="entry name" value="CH"/>
    <property type="match status" value="1"/>
</dbReference>
<evidence type="ECO:0000256" key="13">
    <source>
        <dbReference type="RuleBase" id="RU361224"/>
    </source>
</evidence>
<dbReference type="PRINTS" id="PR00888">
    <property type="entry name" value="SM22CALPONIN"/>
</dbReference>
<evidence type="ECO:0000259" key="17">
    <source>
        <dbReference type="PROSITE" id="PS50893"/>
    </source>
</evidence>
<dbReference type="GO" id="GO:0005319">
    <property type="term" value="F:lipid transporter activity"/>
    <property type="evidence" value="ECO:0007669"/>
    <property type="project" value="TreeGrafter"/>
</dbReference>
<evidence type="ECO:0000256" key="8">
    <source>
        <dbReference type="ARBA" id="ARBA00022860"/>
    </source>
</evidence>
<dbReference type="InterPro" id="IPR027417">
    <property type="entry name" value="P-loop_NTPase"/>
</dbReference>
<keyword evidence="4 15" id="KW-0812">Transmembrane</keyword>
<dbReference type="CDD" id="cd03263">
    <property type="entry name" value="ABC_subfamily_A"/>
    <property type="match status" value="2"/>
</dbReference>
<evidence type="ECO:0000256" key="3">
    <source>
        <dbReference type="ARBA" id="ARBA00022448"/>
    </source>
</evidence>
<dbReference type="EMBL" id="KE680484">
    <property type="protein sequence ID" value="ERE72360.1"/>
    <property type="molecule type" value="Genomic_DNA"/>
</dbReference>
<evidence type="ECO:0000256" key="10">
    <source>
        <dbReference type="ARBA" id="ARBA00023136"/>
    </source>
</evidence>
<feature type="transmembrane region" description="Helical" evidence="15">
    <location>
        <begin position="1752"/>
        <end position="1778"/>
    </location>
</feature>
<protein>
    <recommendedName>
        <fullName evidence="13">Calponin</fullName>
    </recommendedName>
</protein>
<feature type="domain" description="Calponin-homology (CH)" evidence="16">
    <location>
        <begin position="21"/>
        <end position="125"/>
    </location>
</feature>
<dbReference type="PROSITE" id="PS00211">
    <property type="entry name" value="ABC_TRANSPORTER_1"/>
    <property type="match status" value="1"/>
</dbReference>
<dbReference type="InterPro" id="IPR000557">
    <property type="entry name" value="Calponin_repeat"/>
</dbReference>
<dbReference type="PANTHER" id="PTHR19229:SF49">
    <property type="entry name" value="PHOSPHOLIPID-TRANSPORTING ATPASE ABCA7"/>
    <property type="match status" value="1"/>
</dbReference>
<dbReference type="GO" id="GO:0003779">
    <property type="term" value="F:actin binding"/>
    <property type="evidence" value="ECO:0007669"/>
    <property type="project" value="UniProtKB-KW"/>
</dbReference>
<comment type="function">
    <text evidence="12 13">Thin filament-associated protein that is implicated in the regulation and modulation of smooth muscle contraction. It is capable of binding to actin, calmodulin and tropomyosin. The interaction of calponin with actin inhibits the actomyosin Mg-ATPase activity.</text>
</comment>
<keyword evidence="8 13" id="KW-0112">Calmodulin-binding</keyword>
<evidence type="ECO:0000256" key="7">
    <source>
        <dbReference type="ARBA" id="ARBA00022840"/>
    </source>
</evidence>
<evidence type="ECO:0000256" key="14">
    <source>
        <dbReference type="SAM" id="MobiDB-lite"/>
    </source>
</evidence>
<keyword evidence="6" id="KW-0547">Nucleotide-binding</keyword>
<keyword evidence="9 15" id="KW-1133">Transmembrane helix</keyword>
<evidence type="ECO:0000256" key="6">
    <source>
        <dbReference type="ARBA" id="ARBA00022741"/>
    </source>
</evidence>
<name>A0A061HZQ6_CRIGR</name>
<dbReference type="FunFam" id="1.10.418.10:FF:000040">
    <property type="entry name" value="Calponin"/>
    <property type="match status" value="1"/>
</dbReference>
<feature type="compositionally biased region" description="Polar residues" evidence="14">
    <location>
        <begin position="1193"/>
        <end position="1204"/>
    </location>
</feature>
<dbReference type="InterPro" id="IPR001997">
    <property type="entry name" value="Calponin/LIMCH1"/>
</dbReference>
<dbReference type="PRINTS" id="PR00889">
    <property type="entry name" value="CALPONIN"/>
</dbReference>
<evidence type="ECO:0000259" key="16">
    <source>
        <dbReference type="PROSITE" id="PS50021"/>
    </source>
</evidence>
<keyword evidence="11 13" id="KW-0009">Actin-binding</keyword>
<dbReference type="PANTHER" id="PTHR19229">
    <property type="entry name" value="ATP-BINDING CASSETTE TRANSPORTER SUBFAMILY A ABCA"/>
    <property type="match status" value="1"/>
</dbReference>
<proteinExistence type="inferred from homology"/>
<feature type="transmembrane region" description="Helical" evidence="15">
    <location>
        <begin position="699"/>
        <end position="719"/>
    </location>
</feature>
<feature type="transmembrane region" description="Helical" evidence="15">
    <location>
        <begin position="739"/>
        <end position="763"/>
    </location>
</feature>
<reference evidence="19" key="1">
    <citation type="journal article" date="2013" name="Nat. Biotechnol.">
        <title>Chinese hamster genome sequenced from sorted chromosomes.</title>
        <authorList>
            <person name="Brinkrolf K."/>
            <person name="Rupp O."/>
            <person name="Laux H."/>
            <person name="Kollin F."/>
            <person name="Ernst W."/>
            <person name="Linke B."/>
            <person name="Kofler R."/>
            <person name="Romand S."/>
            <person name="Hesse F."/>
            <person name="Budach W.E."/>
            <person name="Galosy S."/>
            <person name="Muller D."/>
            <person name="Noll T."/>
            <person name="Wienberg J."/>
            <person name="Jostock T."/>
            <person name="Leonard M."/>
            <person name="Grillari J."/>
            <person name="Tauch A."/>
            <person name="Goesmann A."/>
            <person name="Helk B."/>
            <person name="Mott J.E."/>
            <person name="Puhler A."/>
            <person name="Borth N."/>
        </authorList>
    </citation>
    <scope>NUCLEOTIDE SEQUENCE [LARGE SCALE GENOMIC DNA]</scope>
    <source>
        <strain evidence="19">17A/GY</strain>
    </source>
</reference>
<evidence type="ECO:0000313" key="19">
    <source>
        <dbReference type="Proteomes" id="UP000030759"/>
    </source>
</evidence>
<keyword evidence="3" id="KW-0813">Transport</keyword>
<sequence>MSTPQLNSMVFAPQLLSKYDPQKEAELRSWIEGLTGLSIGPDFQKGLKDGVILCTLMNKLQPGSVPKINRSLQNWHQLENLSNFIKAMVSYGMNPVDLFEANDLFESGNMTQVQVSLLALAGKAKTKGLQSGVDIGVKYSEKQERNFDDATMKAGQCVIGLQMGTNKCASQSGMTAYGTRRHLYDPKNHILPPMDHCTISLQMGTNKCASQPLPSAGTVPWLQGLICNVNNSCFQQPTPGEKPGVLSNFKDSLISRLLADTRTVLGGRSTTEMLAALGKLMPLLRGLGGGVWPQDSNLQNKQASVTTELKKILQGVSLDPVLGQAQGPLRKFLDATGDLTQELLNLPSLLELRALLHRPRGSAGSLELISEVLCSTKGPSSPGGLSLNWYDTSQLNEFMDPELAPALPDSSLSPACSKFVGSLNDHPVSLLLWSRLKPLILGKILFTPDTNFTRKLMAQVNRTFEELALLRDLQEVWEVLGPQIFNFMNDSSNMAMLQRLLAVEDLGWRHQTPRGQQKLEAVRDFLDPSRGGYNWQKAHADIGHLAEILGQIMECVSLDKLEAVPSEAALVSRALELLGERRLWAGVVFLSTKDPVDRSELSSPALGPGHLRFKIRMDIDVVTSTDKIRDKFWDPGPSADPFMDLRYVWGGFVYLQDLLEQAAVRVLSGRDSHTGLYLQQMPHPCYVDDVFLRVLSRSLPLFLTLSWIYSVALTVKAVVHEKETRLRETMRAMGLSRAVLWLGWFLSCLGPFLVSAALLVLVLKLGDILPYSHPAVLFFFLAAFAVATVAQSFLLSAFFSRANLAAACGGLIYFSLYLPYVLCVAWRERLPKGIRVAASLLSPVAFGFGCESLALLEEQGDGAQWHNLGSDPAEDIFSLAQVSAFLLVDAAIYGLALWYLEAVCPGQYGIPEPWDFPFRRSYWYGPGPPQGSDLAPAPQDPKVLVEEPLPGLIPGVSIRGLKKHFHGCPQPALRGLSLDFYQGHITAFLGHNGAGKTTTLSILSGLFPPSGGSASILGHDVQTNMAAIRPHLGICPQYNVLFDLLTVEEHVWFYGRLKGLSAAAMIPEQEHLIQDVGLILKRDTQTRHLSGGMQRKLSVAIAFVGGSRVVILDEPTAGVDPASRRGIWELLLKYREGRTLILSTHYLDEAELLGDRVAVVASGSLCCCGSPLFLRRRLGSGYYLTLVKSPQSRNIQGSKGNSGKSRQEQKPDSEGSMAGTTLTQETLDGSSQAPTPDAAPITPRTPKILDLVKRHVPEAQLVEELPHELVLALPYTGALDGSFGMVFQELDQQLEALGLTGYGISDTNLEEIFLKVVEDAQREGGDSGQYLHPRTATQQPHTGPEVSALENGELARLMLDPQGLQVFTPNAAPVQGWTLTCQQLRALLHKRFLLAHRSHWGLFAQIVLPALFVGLALLFSLIVPPFSQYPPLQLSPAMYGPQVSFFSEDAPQDPNQVKLLEALLEEAGLHNPSMQGVAARGPKCTHSLDCYFSVPEVPADVAHILALGNWTPESPSPACLCSQPGARRLLPDCPAGAGGPPPPQAIAGLGEVVQNLTGRNVSDFLVKTYSSLVRRGLKTKKWVDEVRYGGFSLGGGDPDLPSGYEVIHTVSEMRALLSPQPGKALDRILNNLTQWALGLDARNNLKIWFNNKGWHAMVAFVNRANNGLLHALLPTGTSHHAHGITTFNHPLNLTKEQLSEAALMASSVDVLVSICVVFAMSFVPASFTLVLIEERVTRAKHLQLVSGLPQTLYWLGNFFWDMCNYLVAMCIVVFIFLAFQQRAYVSPQNLPALLLLLLLYGWSITPLMYPASFFFSVPSTAYVVLTCINLFIGINSSMATFVLELLSDQKLQEVSRILKQVFLIFPHFCLGRGLIDMVRNQAMEDAFERLGDKQFQSPLRWDVIGKNLLAMVVQGPLFLLITLILQHRNHLLPQSKPKLLPPLGEEDEDVAQERGRVTKGATTGDVLVLRDLTKVYRGQRSPAVDRLCLGIAPGECFGLLGVNGAGKTSTFRMVTGDTLPSSGEAVLAGHNVAQEPAAAHRSMGYCPQSDAIFDLLTGREHLELFARLRGLPKAQAAQTALSGLVRLGLSSYADRPAGTYSGGNKRKLATALALVGDPAVVFLDEPTTGMDPSARRFLWNSLLSVVHEGRSVVLTSHSMEECEALCTRLAIMVNGRFRCLGSPQHLKGRFGTGHTLTLMVPPEQPEPTIAFVMATFPGAVLREMHGSRLRFQLPPGGSCTLARVFQELAAQGKDHGVEDFSVSQTTLEEVFLHFSKDQGEEEDNWQETGAWELSTPGLQHPKRVSRFLEDPSSMETVL</sequence>
<dbReference type="SUPFAM" id="SSF52540">
    <property type="entry name" value="P-loop containing nucleoside triphosphate hydrolases"/>
    <property type="match status" value="2"/>
</dbReference>
<accession>A0A061HZQ6</accession>
<gene>
    <name evidence="18" type="ORF">H671_5g15061</name>
</gene>
<dbReference type="Gene3D" id="3.40.50.300">
    <property type="entry name" value="P-loop containing nucleotide triphosphate hydrolases"/>
    <property type="match status" value="2"/>
</dbReference>
<dbReference type="Pfam" id="PF23321">
    <property type="entry name" value="R1_ABCA1"/>
    <property type="match status" value="1"/>
</dbReference>
<dbReference type="PROSITE" id="PS50021">
    <property type="entry name" value="CH"/>
    <property type="match status" value="1"/>
</dbReference>
<feature type="domain" description="ABC transporter" evidence="17">
    <location>
        <begin position="1967"/>
        <end position="2199"/>
    </location>
</feature>
<dbReference type="GO" id="GO:0005516">
    <property type="term" value="F:calmodulin binding"/>
    <property type="evidence" value="ECO:0007669"/>
    <property type="project" value="UniProtKB-KW"/>
</dbReference>
<dbReference type="InterPro" id="IPR017871">
    <property type="entry name" value="ABC_transporter-like_CS"/>
</dbReference>
<feature type="region of interest" description="Disordered" evidence="14">
    <location>
        <begin position="1193"/>
        <end position="1219"/>
    </location>
</feature>
<keyword evidence="5" id="KW-0677">Repeat</keyword>
<feature type="transmembrane region" description="Helical" evidence="15">
    <location>
        <begin position="1908"/>
        <end position="1925"/>
    </location>
</feature>
<dbReference type="PROSITE" id="PS50893">
    <property type="entry name" value="ABC_TRANSPORTER_2"/>
    <property type="match status" value="2"/>
</dbReference>
<dbReference type="PROSITE" id="PS01052">
    <property type="entry name" value="CALPONIN_1"/>
    <property type="match status" value="1"/>
</dbReference>
<evidence type="ECO:0000256" key="11">
    <source>
        <dbReference type="ARBA" id="ARBA00023203"/>
    </source>
</evidence>
<dbReference type="InterPro" id="IPR003593">
    <property type="entry name" value="AAA+_ATPase"/>
</dbReference>
<feature type="transmembrane region" description="Helical" evidence="15">
    <location>
        <begin position="775"/>
        <end position="795"/>
    </location>
</feature>
<evidence type="ECO:0000256" key="9">
    <source>
        <dbReference type="ARBA" id="ARBA00022989"/>
    </source>
</evidence>
<dbReference type="InterPro" id="IPR003439">
    <property type="entry name" value="ABC_transporter-like_ATP-bd"/>
</dbReference>
<evidence type="ECO:0000256" key="2">
    <source>
        <dbReference type="ARBA" id="ARBA00009631"/>
    </source>
</evidence>
<feature type="domain" description="ABC transporter" evidence="17">
    <location>
        <begin position="956"/>
        <end position="1187"/>
    </location>
</feature>
<dbReference type="InterPro" id="IPR013525">
    <property type="entry name" value="ABC2_TM"/>
</dbReference>
<dbReference type="GO" id="GO:0016887">
    <property type="term" value="F:ATP hydrolysis activity"/>
    <property type="evidence" value="ECO:0007669"/>
    <property type="project" value="InterPro"/>
</dbReference>
<evidence type="ECO:0000256" key="4">
    <source>
        <dbReference type="ARBA" id="ARBA00022692"/>
    </source>
</evidence>
<feature type="transmembrane region" description="Helical" evidence="15">
    <location>
        <begin position="1400"/>
        <end position="1423"/>
    </location>
</feature>
<dbReference type="Gene3D" id="1.10.418.10">
    <property type="entry name" value="Calponin-like domain"/>
    <property type="match status" value="1"/>
</dbReference>
<evidence type="ECO:0000256" key="5">
    <source>
        <dbReference type="ARBA" id="ARBA00022737"/>
    </source>
</evidence>
<evidence type="ECO:0000313" key="18">
    <source>
        <dbReference type="EMBL" id="ERE72360.1"/>
    </source>
</evidence>
<feature type="transmembrane region" description="Helical" evidence="15">
    <location>
        <begin position="1821"/>
        <end position="1845"/>
    </location>
</feature>
<dbReference type="PROSITE" id="PS51122">
    <property type="entry name" value="CALPONIN_2"/>
    <property type="match status" value="1"/>
</dbReference>
<dbReference type="InterPro" id="IPR001715">
    <property type="entry name" value="CH_dom"/>
</dbReference>
<dbReference type="Pfam" id="PF00005">
    <property type="entry name" value="ABC_tran"/>
    <property type="match status" value="2"/>
</dbReference>
<keyword evidence="7 18" id="KW-0067">ATP-binding</keyword>
<dbReference type="InterPro" id="IPR056264">
    <property type="entry name" value="R2_ABCA1-4-like"/>
</dbReference>
<comment type="subcellular location">
    <subcellularLocation>
        <location evidence="1">Membrane</location>
        <topology evidence="1">Multi-pass membrane protein</topology>
    </subcellularLocation>
</comment>
<organism evidence="18 19">
    <name type="scientific">Cricetulus griseus</name>
    <name type="common">Chinese hamster</name>
    <name type="synonym">Cricetulus barabensis griseus</name>
    <dbReference type="NCBI Taxonomy" id="10029"/>
    <lineage>
        <taxon>Eukaryota</taxon>
        <taxon>Metazoa</taxon>
        <taxon>Chordata</taxon>
        <taxon>Craniata</taxon>
        <taxon>Vertebrata</taxon>
        <taxon>Euteleostomi</taxon>
        <taxon>Mammalia</taxon>
        <taxon>Eutheria</taxon>
        <taxon>Euarchontoglires</taxon>
        <taxon>Glires</taxon>
        <taxon>Rodentia</taxon>
        <taxon>Myomorpha</taxon>
        <taxon>Muroidea</taxon>
        <taxon>Cricetidae</taxon>
        <taxon>Cricetinae</taxon>
        <taxon>Cricetulus</taxon>
    </lineage>
</organism>
<evidence type="ECO:0000256" key="1">
    <source>
        <dbReference type="ARBA" id="ARBA00004141"/>
    </source>
</evidence>
<feature type="transmembrane region" description="Helical" evidence="15">
    <location>
        <begin position="1790"/>
        <end position="1809"/>
    </location>
</feature>
<dbReference type="CDD" id="cd21283">
    <property type="entry name" value="CH_CNN2"/>
    <property type="match status" value="1"/>
</dbReference>
<dbReference type="InterPro" id="IPR003096">
    <property type="entry name" value="SM22_calponin"/>
</dbReference>
<dbReference type="SUPFAM" id="SSF47576">
    <property type="entry name" value="Calponin-homology domain, CH-domain"/>
    <property type="match status" value="1"/>
</dbReference>
<dbReference type="Pfam" id="PF00307">
    <property type="entry name" value="CH"/>
    <property type="match status" value="1"/>
</dbReference>
<dbReference type="SMART" id="SM00382">
    <property type="entry name" value="AAA"/>
    <property type="match status" value="2"/>
</dbReference>
<dbReference type="GO" id="GO:0140359">
    <property type="term" value="F:ABC-type transporter activity"/>
    <property type="evidence" value="ECO:0007669"/>
    <property type="project" value="InterPro"/>
</dbReference>
<dbReference type="InterPro" id="IPR026082">
    <property type="entry name" value="ABCA"/>
</dbReference>
<dbReference type="GO" id="GO:0016020">
    <property type="term" value="C:membrane"/>
    <property type="evidence" value="ECO:0007669"/>
    <property type="project" value="UniProtKB-SubCell"/>
</dbReference>
<feature type="transmembrane region" description="Helical" evidence="15">
    <location>
        <begin position="1710"/>
        <end position="1732"/>
    </location>
</feature>
<dbReference type="GO" id="GO:0005524">
    <property type="term" value="F:ATP binding"/>
    <property type="evidence" value="ECO:0007669"/>
    <property type="project" value="UniProtKB-KW"/>
</dbReference>
<evidence type="ECO:0000256" key="12">
    <source>
        <dbReference type="ARBA" id="ARBA00025109"/>
    </source>
</evidence>
<dbReference type="Proteomes" id="UP000030759">
    <property type="component" value="Unassembled WGS sequence"/>
</dbReference>